<dbReference type="EMBL" id="JBHSPH010000008">
    <property type="protein sequence ID" value="MFC5864110.1"/>
    <property type="molecule type" value="Genomic_DNA"/>
</dbReference>
<gene>
    <name evidence="1" type="ORF">ACFPT7_17520</name>
</gene>
<dbReference type="PRINTS" id="PR00419">
    <property type="entry name" value="ADXRDTASE"/>
</dbReference>
<reference evidence="2" key="1">
    <citation type="journal article" date="2019" name="Int. J. Syst. Evol. Microbiol.">
        <title>The Global Catalogue of Microorganisms (GCM) 10K type strain sequencing project: providing services to taxonomists for standard genome sequencing and annotation.</title>
        <authorList>
            <consortium name="The Broad Institute Genomics Platform"/>
            <consortium name="The Broad Institute Genome Sequencing Center for Infectious Disease"/>
            <person name="Wu L."/>
            <person name="Ma J."/>
        </authorList>
    </citation>
    <scope>NUCLEOTIDE SEQUENCE [LARGE SCALE GENOMIC DNA]</scope>
    <source>
        <strain evidence="2">JCM 4087</strain>
    </source>
</reference>
<dbReference type="Pfam" id="PF13450">
    <property type="entry name" value="NAD_binding_8"/>
    <property type="match status" value="1"/>
</dbReference>
<dbReference type="Gene3D" id="3.50.50.60">
    <property type="entry name" value="FAD/NAD(P)-binding domain"/>
    <property type="match status" value="1"/>
</dbReference>
<keyword evidence="2" id="KW-1185">Reference proteome</keyword>
<evidence type="ECO:0000313" key="2">
    <source>
        <dbReference type="Proteomes" id="UP001596091"/>
    </source>
</evidence>
<organism evidence="1 2">
    <name type="scientific">Acidicapsa dinghuensis</name>
    <dbReference type="NCBI Taxonomy" id="2218256"/>
    <lineage>
        <taxon>Bacteria</taxon>
        <taxon>Pseudomonadati</taxon>
        <taxon>Acidobacteriota</taxon>
        <taxon>Terriglobia</taxon>
        <taxon>Terriglobales</taxon>
        <taxon>Acidobacteriaceae</taxon>
        <taxon>Acidicapsa</taxon>
    </lineage>
</organism>
<dbReference type="InterPro" id="IPR036188">
    <property type="entry name" value="FAD/NAD-bd_sf"/>
</dbReference>
<dbReference type="PANTHER" id="PTHR10668:SF105">
    <property type="entry name" value="DEHYDROGENASE-RELATED"/>
    <property type="match status" value="1"/>
</dbReference>
<name>A0ABW1EIV0_9BACT</name>
<dbReference type="SUPFAM" id="SSF51905">
    <property type="entry name" value="FAD/NAD(P)-binding domain"/>
    <property type="match status" value="1"/>
</dbReference>
<accession>A0ABW1EIV0</accession>
<dbReference type="Proteomes" id="UP001596091">
    <property type="component" value="Unassembled WGS sequence"/>
</dbReference>
<comment type="caution">
    <text evidence="1">The sequence shown here is derived from an EMBL/GenBank/DDBJ whole genome shotgun (WGS) entry which is preliminary data.</text>
</comment>
<dbReference type="RefSeq" id="WP_263340840.1">
    <property type="nucleotide sequence ID" value="NZ_JAGSYH010000006.1"/>
</dbReference>
<sequence length="478" mass="50579">MPRAAIIGSGPNGLSAAVTLARAGVEVTVYEALDTIGGACSTAEITLPGFRHDLGASIFPMGVASPFFNSLPLEQFGLRWVQPDAAMAHPLDDGTAVILEHDPAATAANLDPADSAAYARLMQPFIRQWPELFSEAFGPLLHVPKHPLLLARFGTDGALPVSVLARSRFRGARARALLAGNASHAVLPLSHPFTSAIALVFGAAAHTTGWPAAAGGAQSISIALAAYLESLGGKIVTGHRVGSLAELNGNFDLVLCDVAPRQLVELAGDLLPAAHIHQLKRFRPGPGAFKIDWALSESIPWKARECLRAATVHVGGTLEEITAAESAPWKGRASQQPFVLVTQPSLFDPTRAPEGRHVAWGYCHVPNGFDEDMQDAIESQIERFAPGFRDCILARRISTPAQLEAWNPNLIGGDVSGGAITPSQLLFRPTIWQYRTPLKGLYLCSASTPPGGGVHGMCGYYAAKTALQHISPSLTPGH</sequence>
<protein>
    <submittedName>
        <fullName evidence="1">Phytoene desaturase family protein</fullName>
    </submittedName>
</protein>
<dbReference type="PANTHER" id="PTHR10668">
    <property type="entry name" value="PHYTOENE DEHYDROGENASE"/>
    <property type="match status" value="1"/>
</dbReference>
<evidence type="ECO:0000313" key="1">
    <source>
        <dbReference type="EMBL" id="MFC5864110.1"/>
    </source>
</evidence>
<proteinExistence type="predicted"/>